<dbReference type="RefSeq" id="WP_039664155.1">
    <property type="nucleotide sequence ID" value="NZ_CP007772.1"/>
</dbReference>
<feature type="transmembrane region" description="Helical" evidence="7">
    <location>
        <begin position="50"/>
        <end position="69"/>
    </location>
</feature>
<dbReference type="HOGENOM" id="CLU_079909_1_0_7"/>
<evidence type="ECO:0000256" key="5">
    <source>
        <dbReference type="ARBA" id="ARBA00022989"/>
    </source>
</evidence>
<evidence type="ECO:0000256" key="3">
    <source>
        <dbReference type="ARBA" id="ARBA00022475"/>
    </source>
</evidence>
<feature type="transmembrane region" description="Helical" evidence="7">
    <location>
        <begin position="121"/>
        <end position="142"/>
    </location>
</feature>
<dbReference type="PANTHER" id="PTHR33508">
    <property type="entry name" value="UPF0056 MEMBRANE PROTEIN YHCE"/>
    <property type="match status" value="1"/>
</dbReference>
<dbReference type="EMBL" id="CP007772">
    <property type="protein sequence ID" value="AJC90955.1"/>
    <property type="molecule type" value="Genomic_DNA"/>
</dbReference>
<name>A0A0A8HBD3_9BACT</name>
<dbReference type="InterPro" id="IPR002771">
    <property type="entry name" value="Multi_antbiot-R_MarC"/>
</dbReference>
<feature type="transmembrane region" description="Helical" evidence="7">
    <location>
        <begin position="148"/>
        <end position="168"/>
    </location>
</feature>
<feature type="transmembrane region" description="Helical" evidence="7">
    <location>
        <begin position="12"/>
        <end position="29"/>
    </location>
</feature>
<reference evidence="8 9" key="1">
    <citation type="journal article" date="2014" name="Genome Biol. Evol.">
        <title>Comparative Genomics of the Campylobacter lari Group.</title>
        <authorList>
            <person name="Miller W.G."/>
            <person name="Yee E."/>
            <person name="Chapman M.H."/>
            <person name="Smith T.P."/>
            <person name="Bono J.L."/>
            <person name="Huynh S."/>
            <person name="Parker C.T."/>
            <person name="Vandamme P."/>
            <person name="Luong K."/>
            <person name="Korlach J."/>
        </authorList>
    </citation>
    <scope>NUCLEOTIDE SEQUENCE [LARGE SCALE GENOMIC DNA]</scope>
    <source>
        <strain evidence="8 9">LMG 24374</strain>
    </source>
</reference>
<dbReference type="OrthoDB" id="21094at2"/>
<sequence length="213" mass="23554">MFSDIESEIYVILLASIAIIAVLNPFGNLPQFIAMTEGLDADTRKKLFRNIIYTAFCIVLVFLLSGSFIMKYLFKIDINDLRVAGGLILIIMSTKNLLFTPSSTQFQHYQGLSHKELLKKSIVPMAFPMLVGPGTLSTIVVISEDQNLAIAIASVLLTFAFIFALFHFSATIEKVIGKLVLYVFSRIALVFIMAMGVKMIAIGVQTYIQSNLG</sequence>
<dbReference type="Proteomes" id="UP000031135">
    <property type="component" value="Chromosome"/>
</dbReference>
<keyword evidence="3" id="KW-1003">Cell membrane</keyword>
<evidence type="ECO:0000256" key="1">
    <source>
        <dbReference type="ARBA" id="ARBA00004651"/>
    </source>
</evidence>
<organism evidence="8 9">
    <name type="scientific">Campylobacter subantarcticus LMG 24374</name>
    <dbReference type="NCBI Taxonomy" id="1388751"/>
    <lineage>
        <taxon>Bacteria</taxon>
        <taxon>Pseudomonadati</taxon>
        <taxon>Campylobacterota</taxon>
        <taxon>Epsilonproteobacteria</taxon>
        <taxon>Campylobacterales</taxon>
        <taxon>Campylobacteraceae</taxon>
        <taxon>Campylobacter</taxon>
    </lineage>
</organism>
<accession>A0A0A8HBD3</accession>
<proteinExistence type="inferred from homology"/>
<dbReference type="Pfam" id="PF01914">
    <property type="entry name" value="MarC"/>
    <property type="match status" value="1"/>
</dbReference>
<keyword evidence="4 7" id="KW-0812">Transmembrane</keyword>
<keyword evidence="6 7" id="KW-0472">Membrane</keyword>
<evidence type="ECO:0000313" key="8">
    <source>
        <dbReference type="EMBL" id="AJC90955.1"/>
    </source>
</evidence>
<feature type="transmembrane region" description="Helical" evidence="7">
    <location>
        <begin position="180"/>
        <end position="208"/>
    </location>
</feature>
<feature type="transmembrane region" description="Helical" evidence="7">
    <location>
        <begin position="81"/>
        <end position="100"/>
    </location>
</feature>
<evidence type="ECO:0000256" key="2">
    <source>
        <dbReference type="ARBA" id="ARBA00009784"/>
    </source>
</evidence>
<evidence type="ECO:0000256" key="4">
    <source>
        <dbReference type="ARBA" id="ARBA00022692"/>
    </source>
</evidence>
<evidence type="ECO:0000313" key="9">
    <source>
        <dbReference type="Proteomes" id="UP000031135"/>
    </source>
</evidence>
<dbReference type="NCBIfam" id="TIGR00427">
    <property type="entry name" value="NAAT family transporter"/>
    <property type="match status" value="1"/>
</dbReference>
<dbReference type="GO" id="GO:0005886">
    <property type="term" value="C:plasma membrane"/>
    <property type="evidence" value="ECO:0007669"/>
    <property type="project" value="UniProtKB-SubCell"/>
</dbReference>
<comment type="similarity">
    <text evidence="2 7">Belongs to the UPF0056 (MarC) family.</text>
</comment>
<gene>
    <name evidence="8" type="ORF">CSUB8521_1120</name>
</gene>
<comment type="subcellular location">
    <subcellularLocation>
        <location evidence="1 7">Cell membrane</location>
        <topology evidence="1 7">Multi-pass membrane protein</topology>
    </subcellularLocation>
</comment>
<dbReference type="KEGG" id="csm:CSUB8521_1120"/>
<keyword evidence="5 7" id="KW-1133">Transmembrane helix</keyword>
<dbReference type="PANTHER" id="PTHR33508:SF1">
    <property type="entry name" value="UPF0056 MEMBRANE PROTEIN YHCE"/>
    <property type="match status" value="1"/>
</dbReference>
<evidence type="ECO:0000256" key="7">
    <source>
        <dbReference type="RuleBase" id="RU362048"/>
    </source>
</evidence>
<dbReference type="AlphaFoldDB" id="A0A0A8HBD3"/>
<protein>
    <recommendedName>
        <fullName evidence="7">UPF0056 membrane protein</fullName>
    </recommendedName>
</protein>
<evidence type="ECO:0000256" key="6">
    <source>
        <dbReference type="ARBA" id="ARBA00023136"/>
    </source>
</evidence>